<evidence type="ECO:0000313" key="3">
    <source>
        <dbReference type="Proteomes" id="UP000583929"/>
    </source>
</evidence>
<evidence type="ECO:0000259" key="1">
    <source>
        <dbReference type="Pfam" id="PF14111"/>
    </source>
</evidence>
<proteinExistence type="predicted"/>
<dbReference type="AlphaFoldDB" id="A0A7J6GG01"/>
<protein>
    <recommendedName>
        <fullName evidence="1">DUF4283 domain-containing protein</fullName>
    </recommendedName>
</protein>
<reference evidence="2 3" key="1">
    <citation type="journal article" date="2020" name="bioRxiv">
        <title>Sequence and annotation of 42 cannabis genomes reveals extensive copy number variation in cannabinoid synthesis and pathogen resistance genes.</title>
        <authorList>
            <person name="Mckernan K.J."/>
            <person name="Helbert Y."/>
            <person name="Kane L.T."/>
            <person name="Ebling H."/>
            <person name="Zhang L."/>
            <person name="Liu B."/>
            <person name="Eaton Z."/>
            <person name="Mclaughlin S."/>
            <person name="Kingan S."/>
            <person name="Baybayan P."/>
            <person name="Concepcion G."/>
            <person name="Jordan M."/>
            <person name="Riva A."/>
            <person name="Barbazuk W."/>
            <person name="Harkins T."/>
        </authorList>
    </citation>
    <scope>NUCLEOTIDE SEQUENCE [LARGE SCALE GENOMIC DNA]</scope>
    <source>
        <strain evidence="3">cv. Jamaican Lion 4</strain>
        <tissue evidence="2">Leaf</tissue>
    </source>
</reference>
<sequence>MASSISTVSDIEGRWVEISLEEEDDVGISIEGVEKKEVAVDTGWFLPRKGMYVKELEPNLFLFEFYHEVDMQKVLVGSSWTFDKKQLIIPRLKLGENSRLVKLNHLDLWVHIHDLEPSDYHLNEFKISPLAERCEQVA</sequence>
<dbReference type="Proteomes" id="UP000583929">
    <property type="component" value="Unassembled WGS sequence"/>
</dbReference>
<keyword evidence="3" id="KW-1185">Reference proteome</keyword>
<accession>A0A7J6GG01</accession>
<evidence type="ECO:0000313" key="2">
    <source>
        <dbReference type="EMBL" id="KAF4381834.1"/>
    </source>
</evidence>
<feature type="domain" description="DUF4283" evidence="1">
    <location>
        <begin position="49"/>
        <end position="94"/>
    </location>
</feature>
<dbReference type="Pfam" id="PF14111">
    <property type="entry name" value="DUF4283"/>
    <property type="match status" value="1"/>
</dbReference>
<dbReference type="EMBL" id="JAATIQ010000107">
    <property type="protein sequence ID" value="KAF4381834.1"/>
    <property type="molecule type" value="Genomic_DNA"/>
</dbReference>
<comment type="caution">
    <text evidence="2">The sequence shown here is derived from an EMBL/GenBank/DDBJ whole genome shotgun (WGS) entry which is preliminary data.</text>
</comment>
<gene>
    <name evidence="2" type="ORF">G4B88_001129</name>
</gene>
<name>A0A7J6GG01_CANSA</name>
<organism evidence="2 3">
    <name type="scientific">Cannabis sativa</name>
    <name type="common">Hemp</name>
    <name type="synonym">Marijuana</name>
    <dbReference type="NCBI Taxonomy" id="3483"/>
    <lineage>
        <taxon>Eukaryota</taxon>
        <taxon>Viridiplantae</taxon>
        <taxon>Streptophyta</taxon>
        <taxon>Embryophyta</taxon>
        <taxon>Tracheophyta</taxon>
        <taxon>Spermatophyta</taxon>
        <taxon>Magnoliopsida</taxon>
        <taxon>eudicotyledons</taxon>
        <taxon>Gunneridae</taxon>
        <taxon>Pentapetalae</taxon>
        <taxon>rosids</taxon>
        <taxon>fabids</taxon>
        <taxon>Rosales</taxon>
        <taxon>Cannabaceae</taxon>
        <taxon>Cannabis</taxon>
    </lineage>
</organism>
<dbReference type="InterPro" id="IPR025558">
    <property type="entry name" value="DUF4283"/>
</dbReference>